<dbReference type="AlphaFoldDB" id="A0A8X6PJ61"/>
<sequence>MAHEDLLCACSGANYSIAGETLYLLLQRKGANFKKTRLSRSLADGHKSEVDVFTRNVDIRLKGNIIRTPLIALPYAKGNRTLLGTDFFTKSWHFFLNLKHCN</sequence>
<dbReference type="EMBL" id="BMAW01021059">
    <property type="protein sequence ID" value="GFT71298.1"/>
    <property type="molecule type" value="Genomic_DNA"/>
</dbReference>
<name>A0A8X6PJ61_NEPPI</name>
<reference evidence="1" key="1">
    <citation type="submission" date="2020-08" db="EMBL/GenBank/DDBJ databases">
        <title>Multicomponent nature underlies the extraordinary mechanical properties of spider dragline silk.</title>
        <authorList>
            <person name="Kono N."/>
            <person name="Nakamura H."/>
            <person name="Mori M."/>
            <person name="Yoshida Y."/>
            <person name="Ohtoshi R."/>
            <person name="Malay A.D."/>
            <person name="Moran D.A.P."/>
            <person name="Tomita M."/>
            <person name="Numata K."/>
            <person name="Arakawa K."/>
        </authorList>
    </citation>
    <scope>NUCLEOTIDE SEQUENCE</scope>
</reference>
<gene>
    <name evidence="1" type="ORF">NPIL_11091</name>
</gene>
<dbReference type="OrthoDB" id="6450226at2759"/>
<protein>
    <submittedName>
        <fullName evidence="1">Uncharacterized protein</fullName>
    </submittedName>
</protein>
<evidence type="ECO:0000313" key="1">
    <source>
        <dbReference type="EMBL" id="GFT71298.1"/>
    </source>
</evidence>
<evidence type="ECO:0000313" key="2">
    <source>
        <dbReference type="Proteomes" id="UP000887013"/>
    </source>
</evidence>
<accession>A0A8X6PJ61</accession>
<comment type="caution">
    <text evidence="1">The sequence shown here is derived from an EMBL/GenBank/DDBJ whole genome shotgun (WGS) entry which is preliminary data.</text>
</comment>
<dbReference type="Proteomes" id="UP000887013">
    <property type="component" value="Unassembled WGS sequence"/>
</dbReference>
<proteinExistence type="predicted"/>
<organism evidence="1 2">
    <name type="scientific">Nephila pilipes</name>
    <name type="common">Giant wood spider</name>
    <name type="synonym">Nephila maculata</name>
    <dbReference type="NCBI Taxonomy" id="299642"/>
    <lineage>
        <taxon>Eukaryota</taxon>
        <taxon>Metazoa</taxon>
        <taxon>Ecdysozoa</taxon>
        <taxon>Arthropoda</taxon>
        <taxon>Chelicerata</taxon>
        <taxon>Arachnida</taxon>
        <taxon>Araneae</taxon>
        <taxon>Araneomorphae</taxon>
        <taxon>Entelegynae</taxon>
        <taxon>Araneoidea</taxon>
        <taxon>Nephilidae</taxon>
        <taxon>Nephila</taxon>
    </lineage>
</organism>
<keyword evidence="2" id="KW-1185">Reference proteome</keyword>